<dbReference type="GO" id="GO:0005524">
    <property type="term" value="F:ATP binding"/>
    <property type="evidence" value="ECO:0007669"/>
    <property type="project" value="UniProtKB-KW"/>
</dbReference>
<evidence type="ECO:0000259" key="4">
    <source>
        <dbReference type="PROSITE" id="PS50043"/>
    </source>
</evidence>
<keyword evidence="6" id="KW-1185">Reference proteome</keyword>
<dbReference type="Proteomes" id="UP000033448">
    <property type="component" value="Unassembled WGS sequence"/>
</dbReference>
<dbReference type="InterPro" id="IPR027417">
    <property type="entry name" value="P-loop_NTPase"/>
</dbReference>
<sequence length="1025" mass="109695">MTGAADGHVAPPARTLAPKSLPTLDPIPDPAPGGSSAALPMIAPSTVSSEASSADVSADSGERLPGAPDVGGRWHDEDMSLATTSAAMVGRDAELALLDTALRRAVDGESASVLVGGEAGIGKSRLTAEFRRRVADEAAVLTGWCLDYGSTPAPFGPLPAILRAVIDELGDRADEAAGPGRDALQLLLPERATAPVDRSAIRPEGLRETIANLLEAAAAIRPVVVIVEDLHWADAATLSMLSFLLRALAGRRVLFLLTCRIDEVRRGGAVRTFLAEAERARLLDRVTLERLDAIAVRDLVLGLRGAVDDAALARLMERSEGVPFFIEELLCNVQGPMPDTLRDVLLARFDALGDDAKRVVRVASGSDGAIAHDLLAALAGFGDERLDEALREAMGAGIIGVSDRESYGFRHALLREAVHDDLLPGERARLHWAYADALETAGGAPSTLAFHWHRSHDYPRALAAAVSAMQEAKNSYAFSTAARFGELALELWDQVPDAAEVAGVERIPLLAQVGSILRNGGDGERALAVVSLALAEIDPATEDRSVHARLLRDKALYLQNLGRGGSVDLFLEALAIIEDEPGQERLRAALLGYLAGRYLIGARLEEAVATADEAYRMAESIGFDNVMSVAANLRGCSRIHLGEVEAGLADFRLSWEHAVDHDAQLRYRVNYADSLNMLGRFREAVEVAEAGVAHSRTLGVERSTGAILSHNMVEPLLELGEIDRVEEISARDLAVRTLQVFRMYSTMSRIRALTWRGEMDEAVRVLREWRSIAEGVAAVERQVWYSLHDVEILIALGQGDPVRAAAELRVVIEDPGPRLALLGRILLEGGRVVADLRADGHDALAHSTAELVRARWDSLPVELQHPQWGTVLGAVLDGDADRLQTAVPAADGDDVPAVFRAVVRLERARALVAAGDRAAALDAAAEAAAVAEALGHDRLRRRTAEFIDAAGLSRTSSRGAHVAESVELTAREQQVLDLIAEGLSNRQIGERLFISGKTASVHVSAILRKLGVSSRTEAAVAQRAR</sequence>
<keyword evidence="1" id="KW-0547">Nucleotide-binding</keyword>
<dbReference type="PROSITE" id="PS50043">
    <property type="entry name" value="HTH_LUXR_2"/>
    <property type="match status" value="1"/>
</dbReference>
<reference evidence="5 6" key="1">
    <citation type="submission" date="2015-02" db="EMBL/GenBank/DDBJ databases">
        <title>Draft genome sequences of ten Microbacterium spp. with emphasis on heavy metal contaminated environments.</title>
        <authorList>
            <person name="Corretto E."/>
        </authorList>
    </citation>
    <scope>NUCLEOTIDE SEQUENCE [LARGE SCALE GENOMIC DNA]</scope>
    <source>
        <strain evidence="5 6">DSM 23848</strain>
    </source>
</reference>
<dbReference type="AlphaFoldDB" id="A0A0F0KP04"/>
<keyword evidence="2" id="KW-0067">ATP-binding</keyword>
<dbReference type="PANTHER" id="PTHR16305">
    <property type="entry name" value="TESTICULAR SOLUBLE ADENYLYL CYCLASE"/>
    <property type="match status" value="1"/>
</dbReference>
<dbReference type="InterPro" id="IPR041664">
    <property type="entry name" value="AAA_16"/>
</dbReference>
<dbReference type="PATRIC" id="fig|582680.7.peg.2432"/>
<dbReference type="GO" id="GO:0005737">
    <property type="term" value="C:cytoplasm"/>
    <property type="evidence" value="ECO:0007669"/>
    <property type="project" value="TreeGrafter"/>
</dbReference>
<dbReference type="InterPro" id="IPR016032">
    <property type="entry name" value="Sig_transdc_resp-reg_C-effctor"/>
</dbReference>
<name>A0A0F0KP04_9MICO</name>
<dbReference type="EMBL" id="JYIT01000080">
    <property type="protein sequence ID" value="KJL21845.1"/>
    <property type="molecule type" value="Genomic_DNA"/>
</dbReference>
<feature type="compositionally biased region" description="Low complexity" evidence="3">
    <location>
        <begin position="43"/>
        <end position="59"/>
    </location>
</feature>
<dbReference type="SUPFAM" id="SSF48452">
    <property type="entry name" value="TPR-like"/>
    <property type="match status" value="1"/>
</dbReference>
<dbReference type="PRINTS" id="PR00038">
    <property type="entry name" value="HTHLUXR"/>
</dbReference>
<dbReference type="SUPFAM" id="SSF46894">
    <property type="entry name" value="C-terminal effector domain of the bipartite response regulators"/>
    <property type="match status" value="1"/>
</dbReference>
<dbReference type="GO" id="GO:0003677">
    <property type="term" value="F:DNA binding"/>
    <property type="evidence" value="ECO:0007669"/>
    <property type="project" value="InterPro"/>
</dbReference>
<dbReference type="SMART" id="SM00421">
    <property type="entry name" value="HTH_LUXR"/>
    <property type="match status" value="1"/>
</dbReference>
<protein>
    <submittedName>
        <fullName evidence="5">Transcriptional regulatory protein LiaR</fullName>
    </submittedName>
</protein>
<dbReference type="SUPFAM" id="SSF52540">
    <property type="entry name" value="P-loop containing nucleoside triphosphate hydrolases"/>
    <property type="match status" value="1"/>
</dbReference>
<dbReference type="OrthoDB" id="5476461at2"/>
<dbReference type="GO" id="GO:0006355">
    <property type="term" value="P:regulation of DNA-templated transcription"/>
    <property type="evidence" value="ECO:0007669"/>
    <property type="project" value="InterPro"/>
</dbReference>
<dbReference type="PANTHER" id="PTHR16305:SF35">
    <property type="entry name" value="TRANSCRIPTIONAL ACTIVATOR DOMAIN"/>
    <property type="match status" value="1"/>
</dbReference>
<evidence type="ECO:0000313" key="5">
    <source>
        <dbReference type="EMBL" id="KJL21845.1"/>
    </source>
</evidence>
<comment type="caution">
    <text evidence="5">The sequence shown here is derived from an EMBL/GenBank/DDBJ whole genome shotgun (WGS) entry which is preliminary data.</text>
</comment>
<dbReference type="InterPro" id="IPR011990">
    <property type="entry name" value="TPR-like_helical_dom_sf"/>
</dbReference>
<accession>A0A0F0KP04</accession>
<evidence type="ECO:0000256" key="1">
    <source>
        <dbReference type="ARBA" id="ARBA00022741"/>
    </source>
</evidence>
<dbReference type="Pfam" id="PF00196">
    <property type="entry name" value="GerE"/>
    <property type="match status" value="1"/>
</dbReference>
<feature type="region of interest" description="Disordered" evidence="3">
    <location>
        <begin position="1"/>
        <end position="76"/>
    </location>
</feature>
<evidence type="ECO:0000256" key="2">
    <source>
        <dbReference type="ARBA" id="ARBA00022840"/>
    </source>
</evidence>
<proteinExistence type="predicted"/>
<dbReference type="InterPro" id="IPR000792">
    <property type="entry name" value="Tscrpt_reg_LuxR_C"/>
</dbReference>
<dbReference type="InterPro" id="IPR036388">
    <property type="entry name" value="WH-like_DNA-bd_sf"/>
</dbReference>
<feature type="domain" description="HTH luxR-type" evidence="4">
    <location>
        <begin position="961"/>
        <end position="1025"/>
    </location>
</feature>
<evidence type="ECO:0000313" key="6">
    <source>
        <dbReference type="Proteomes" id="UP000033448"/>
    </source>
</evidence>
<dbReference type="Pfam" id="PF13191">
    <property type="entry name" value="AAA_16"/>
    <property type="match status" value="1"/>
</dbReference>
<dbReference type="CDD" id="cd06170">
    <property type="entry name" value="LuxR_C_like"/>
    <property type="match status" value="1"/>
</dbReference>
<dbReference type="Gene3D" id="1.25.40.10">
    <property type="entry name" value="Tetratricopeptide repeat domain"/>
    <property type="match status" value="1"/>
</dbReference>
<gene>
    <name evidence="5" type="primary">liaR_5</name>
    <name evidence="5" type="ORF">RL72_02384</name>
</gene>
<dbReference type="Gene3D" id="1.10.10.10">
    <property type="entry name" value="Winged helix-like DNA-binding domain superfamily/Winged helix DNA-binding domain"/>
    <property type="match status" value="1"/>
</dbReference>
<organism evidence="5 6">
    <name type="scientific">Microbacterium azadirachtae</name>
    <dbReference type="NCBI Taxonomy" id="582680"/>
    <lineage>
        <taxon>Bacteria</taxon>
        <taxon>Bacillati</taxon>
        <taxon>Actinomycetota</taxon>
        <taxon>Actinomycetes</taxon>
        <taxon>Micrococcales</taxon>
        <taxon>Microbacteriaceae</taxon>
        <taxon>Microbacterium</taxon>
    </lineage>
</organism>
<dbReference type="GO" id="GO:0004016">
    <property type="term" value="F:adenylate cyclase activity"/>
    <property type="evidence" value="ECO:0007669"/>
    <property type="project" value="TreeGrafter"/>
</dbReference>
<evidence type="ECO:0000256" key="3">
    <source>
        <dbReference type="SAM" id="MobiDB-lite"/>
    </source>
</evidence>